<evidence type="ECO:0000313" key="2">
    <source>
        <dbReference type="Proteomes" id="UP000237105"/>
    </source>
</evidence>
<gene>
    <name evidence="1" type="ORF">PanWU01x14_129540</name>
</gene>
<dbReference type="AlphaFoldDB" id="A0A2P5CRJ4"/>
<name>A0A2P5CRJ4_PARAD</name>
<organism evidence="1 2">
    <name type="scientific">Parasponia andersonii</name>
    <name type="common">Sponia andersonii</name>
    <dbReference type="NCBI Taxonomy" id="3476"/>
    <lineage>
        <taxon>Eukaryota</taxon>
        <taxon>Viridiplantae</taxon>
        <taxon>Streptophyta</taxon>
        <taxon>Embryophyta</taxon>
        <taxon>Tracheophyta</taxon>
        <taxon>Spermatophyta</taxon>
        <taxon>Magnoliopsida</taxon>
        <taxon>eudicotyledons</taxon>
        <taxon>Gunneridae</taxon>
        <taxon>Pentapetalae</taxon>
        <taxon>rosids</taxon>
        <taxon>fabids</taxon>
        <taxon>Rosales</taxon>
        <taxon>Cannabaceae</taxon>
        <taxon>Parasponia</taxon>
    </lineage>
</organism>
<comment type="caution">
    <text evidence="1">The sequence shown here is derived from an EMBL/GenBank/DDBJ whole genome shotgun (WGS) entry which is preliminary data.</text>
</comment>
<dbReference type="Proteomes" id="UP000237105">
    <property type="component" value="Unassembled WGS sequence"/>
</dbReference>
<evidence type="ECO:0000313" key="1">
    <source>
        <dbReference type="EMBL" id="PON63622.1"/>
    </source>
</evidence>
<sequence>MARKRVLFMDNECVAPLDNPSSLVYSLPQARTQEPKFTKAYLSHRQPLAAPSRDYRPKENSHARCSIKILRGYRMVLLGKRKPLSSGKLIYNPEA</sequence>
<proteinExistence type="predicted"/>
<keyword evidence="2" id="KW-1185">Reference proteome</keyword>
<dbReference type="EMBL" id="JXTB01000102">
    <property type="protein sequence ID" value="PON63622.1"/>
    <property type="molecule type" value="Genomic_DNA"/>
</dbReference>
<dbReference type="OrthoDB" id="10415351at2759"/>
<protein>
    <submittedName>
        <fullName evidence="1">Uncharacterized protein</fullName>
    </submittedName>
</protein>
<accession>A0A2P5CRJ4</accession>
<reference evidence="2" key="1">
    <citation type="submission" date="2016-06" db="EMBL/GenBank/DDBJ databases">
        <title>Parallel loss of symbiosis genes in relatives of nitrogen-fixing non-legume Parasponia.</title>
        <authorList>
            <person name="Van Velzen R."/>
            <person name="Holmer R."/>
            <person name="Bu F."/>
            <person name="Rutten L."/>
            <person name="Van Zeijl A."/>
            <person name="Liu W."/>
            <person name="Santuari L."/>
            <person name="Cao Q."/>
            <person name="Sharma T."/>
            <person name="Shen D."/>
            <person name="Roswanjaya Y."/>
            <person name="Wardhani T."/>
            <person name="Kalhor M.S."/>
            <person name="Jansen J."/>
            <person name="Van den Hoogen J."/>
            <person name="Gungor B."/>
            <person name="Hartog M."/>
            <person name="Hontelez J."/>
            <person name="Verver J."/>
            <person name="Yang W.-C."/>
            <person name="Schijlen E."/>
            <person name="Repin R."/>
            <person name="Schilthuizen M."/>
            <person name="Schranz E."/>
            <person name="Heidstra R."/>
            <person name="Miyata K."/>
            <person name="Fedorova E."/>
            <person name="Kohlen W."/>
            <person name="Bisseling T."/>
            <person name="Smit S."/>
            <person name="Geurts R."/>
        </authorList>
    </citation>
    <scope>NUCLEOTIDE SEQUENCE [LARGE SCALE GENOMIC DNA]</scope>
    <source>
        <strain evidence="2">cv. WU1-14</strain>
    </source>
</reference>